<dbReference type="AlphaFoldDB" id="A0A4D6X686"/>
<feature type="transmembrane region" description="Helical" evidence="1">
    <location>
        <begin position="251"/>
        <end position="275"/>
    </location>
</feature>
<dbReference type="CDD" id="cd22657">
    <property type="entry name" value="ClyA_XaxA-like"/>
    <property type="match status" value="1"/>
</dbReference>
<evidence type="ECO:0000313" key="3">
    <source>
        <dbReference type="Proteomes" id="UP000298551"/>
    </source>
</evidence>
<proteinExistence type="predicted"/>
<keyword evidence="1" id="KW-0812">Transmembrane</keyword>
<dbReference type="NCBIfam" id="NF033928">
    <property type="entry name" value="alph_xenorhab_A"/>
    <property type="match status" value="1"/>
</dbReference>
<gene>
    <name evidence="2" type="ORF">E6B08_06125</name>
</gene>
<keyword evidence="1" id="KW-1133">Transmembrane helix</keyword>
<organism evidence="2 3">
    <name type="scientific">Pseudomonas putida</name>
    <name type="common">Arthrobacter siderocapsulatus</name>
    <dbReference type="NCBI Taxonomy" id="303"/>
    <lineage>
        <taxon>Bacteria</taxon>
        <taxon>Pseudomonadati</taxon>
        <taxon>Pseudomonadota</taxon>
        <taxon>Gammaproteobacteria</taxon>
        <taxon>Pseudomonadales</taxon>
        <taxon>Pseudomonadaceae</taxon>
        <taxon>Pseudomonas</taxon>
    </lineage>
</organism>
<dbReference type="Gene3D" id="1.20.1170.10">
    <property type="match status" value="1"/>
</dbReference>
<dbReference type="SUPFAM" id="SSF58100">
    <property type="entry name" value="Bacterial hemolysins"/>
    <property type="match status" value="1"/>
</dbReference>
<protein>
    <recommendedName>
        <fullName evidence="4">Alpha-xenorhabdolysin family binary toxin subunit A</fullName>
    </recommendedName>
</protein>
<name>A0A4D6X686_PSEPU</name>
<dbReference type="OrthoDB" id="6844944at2"/>
<evidence type="ECO:0008006" key="4">
    <source>
        <dbReference type="Google" id="ProtNLM"/>
    </source>
</evidence>
<dbReference type="RefSeq" id="WP_136913206.1">
    <property type="nucleotide sequence ID" value="NZ_CP039371.1"/>
</dbReference>
<reference evidence="3" key="1">
    <citation type="submission" date="2019-04" db="EMBL/GenBank/DDBJ databases">
        <title>Genome sequence of Pseudomonas putida 1290, an auxin catabolizing strain.</title>
        <authorList>
            <person name="Laird T.S."/>
            <person name="Leveau J.H.J."/>
        </authorList>
    </citation>
    <scope>NUCLEOTIDE SEQUENCE [LARGE SCALE GENOMIC DNA]</scope>
    <source>
        <strain evidence="3">1290</strain>
    </source>
</reference>
<evidence type="ECO:0000256" key="1">
    <source>
        <dbReference type="SAM" id="Phobius"/>
    </source>
</evidence>
<keyword evidence="1" id="KW-0472">Membrane</keyword>
<evidence type="ECO:0000313" key="2">
    <source>
        <dbReference type="EMBL" id="QCI11012.1"/>
    </source>
</evidence>
<sequence length="397" mass="44308">MVSESIEYSALFASDGATPRKSFAFEELDCEQRAALVPSQLFDHKKNDPAFLFSSDNLLTIKRYERAVGRLPSHREIEANRAFAILQIDVADVKVLFDNLRAHANSWDAIEDGCKQLGAGLQVFAESIITEGAALIAQIKAMDSWNAQVDSKALGGAAFMNGDGKTFREQVDAHLSLIKEDVLHQRSNIQHIRALVDRFGDDISENLKPMTDALFAHVKSHSVPGKLVELQQTLTELDEAIQLKLGQYKTFVGVSFSGLAFGPFGLIVTGGIFGAKAEKVRKEKNELIKQRAQVDRDIKALIGDVGGFETIGEHILDIQFRLVDVSVAAKNLEDVWILLEAYVEHSFRRAERVSTQLELRHFVTSFERVIRPWNNIQDISVQLSRLFNTSLELEGDE</sequence>
<accession>A0A4D6X686</accession>
<dbReference type="Proteomes" id="UP000298551">
    <property type="component" value="Chromosome"/>
</dbReference>
<dbReference type="EMBL" id="CP039371">
    <property type="protein sequence ID" value="QCI11012.1"/>
    <property type="molecule type" value="Genomic_DNA"/>
</dbReference>